<feature type="binding site" evidence="4">
    <location>
        <position position="2"/>
    </location>
    <ligand>
        <name>Ni(2+)</name>
        <dbReference type="ChEBI" id="CHEBI:49786"/>
    </ligand>
</feature>
<comment type="caution">
    <text evidence="5">The sequence shown here is derived from an EMBL/GenBank/DDBJ whole genome shotgun (WGS) entry which is preliminary data.</text>
</comment>
<comment type="similarity">
    <text evidence="4">Belongs to the HypA/HybF family.</text>
</comment>
<dbReference type="GO" id="GO:0016151">
    <property type="term" value="F:nickel cation binding"/>
    <property type="evidence" value="ECO:0007669"/>
    <property type="project" value="UniProtKB-UniRule"/>
</dbReference>
<dbReference type="GO" id="GO:0051604">
    <property type="term" value="P:protein maturation"/>
    <property type="evidence" value="ECO:0007669"/>
    <property type="project" value="InterPro"/>
</dbReference>
<dbReference type="Gene3D" id="3.30.2320.80">
    <property type="match status" value="1"/>
</dbReference>
<keyword evidence="3 4" id="KW-0862">Zinc</keyword>
<evidence type="ECO:0000256" key="3">
    <source>
        <dbReference type="ARBA" id="ARBA00022833"/>
    </source>
</evidence>
<evidence type="ECO:0000256" key="2">
    <source>
        <dbReference type="ARBA" id="ARBA00022723"/>
    </source>
</evidence>
<gene>
    <name evidence="4 5" type="primary">hypA</name>
    <name evidence="5" type="ORF">IFK94_12590</name>
</gene>
<dbReference type="Proteomes" id="UP000648239">
    <property type="component" value="Unassembled WGS sequence"/>
</dbReference>
<dbReference type="InterPro" id="IPR000688">
    <property type="entry name" value="HypA/HybF"/>
</dbReference>
<dbReference type="PANTHER" id="PTHR34535:SF3">
    <property type="entry name" value="HYDROGENASE MATURATION FACTOR HYPA"/>
    <property type="match status" value="1"/>
</dbReference>
<feature type="binding site" evidence="4">
    <location>
        <position position="76"/>
    </location>
    <ligand>
        <name>Zn(2+)</name>
        <dbReference type="ChEBI" id="CHEBI:29105"/>
    </ligand>
</feature>
<comment type="function">
    <text evidence="4">Involved in the maturation of [NiFe] hydrogenases. Required for nickel insertion into the metal center of the hydrogenase.</text>
</comment>
<feature type="binding site" evidence="4">
    <location>
        <position position="92"/>
    </location>
    <ligand>
        <name>Zn(2+)</name>
        <dbReference type="ChEBI" id="CHEBI:29105"/>
    </ligand>
</feature>
<dbReference type="AlphaFoldDB" id="A0A8J6Y2B3"/>
<protein>
    <recommendedName>
        <fullName evidence="4">Hydrogenase maturation factor HypA</fullName>
    </recommendedName>
</protein>
<dbReference type="EMBL" id="JACXWD010000051">
    <property type="protein sequence ID" value="MBD3868957.1"/>
    <property type="molecule type" value="Genomic_DNA"/>
</dbReference>
<feature type="binding site" evidence="4">
    <location>
        <position position="89"/>
    </location>
    <ligand>
        <name>Zn(2+)</name>
        <dbReference type="ChEBI" id="CHEBI:29105"/>
    </ligand>
</feature>
<name>A0A8J6Y2B3_9BACT</name>
<evidence type="ECO:0000313" key="6">
    <source>
        <dbReference type="Proteomes" id="UP000648239"/>
    </source>
</evidence>
<dbReference type="GO" id="GO:0008270">
    <property type="term" value="F:zinc ion binding"/>
    <property type="evidence" value="ECO:0007669"/>
    <property type="project" value="UniProtKB-UniRule"/>
</dbReference>
<evidence type="ECO:0000256" key="4">
    <source>
        <dbReference type="HAMAP-Rule" id="MF_00213"/>
    </source>
</evidence>
<keyword evidence="2 4" id="KW-0479">Metal-binding</keyword>
<dbReference type="PIRSF" id="PIRSF004761">
    <property type="entry name" value="Hydrgn_mat_HypA"/>
    <property type="match status" value="1"/>
</dbReference>
<evidence type="ECO:0000313" key="5">
    <source>
        <dbReference type="EMBL" id="MBD3868957.1"/>
    </source>
</evidence>
<feature type="binding site" evidence="4">
    <location>
        <position position="73"/>
    </location>
    <ligand>
        <name>Zn(2+)</name>
        <dbReference type="ChEBI" id="CHEBI:29105"/>
    </ligand>
</feature>
<organism evidence="5 6">
    <name type="scientific">Candidatus Polarisedimenticola svalbardensis</name>
    <dbReference type="NCBI Taxonomy" id="2886004"/>
    <lineage>
        <taxon>Bacteria</taxon>
        <taxon>Pseudomonadati</taxon>
        <taxon>Acidobacteriota</taxon>
        <taxon>Candidatus Polarisedimenticolia</taxon>
        <taxon>Candidatus Polarisedimenticolales</taxon>
        <taxon>Candidatus Polarisedimenticolaceae</taxon>
        <taxon>Candidatus Polarisedimenticola</taxon>
    </lineage>
</organism>
<dbReference type="PANTHER" id="PTHR34535">
    <property type="entry name" value="HYDROGENASE MATURATION FACTOR HYPA"/>
    <property type="match status" value="1"/>
</dbReference>
<dbReference type="Pfam" id="PF01155">
    <property type="entry name" value="HypA"/>
    <property type="match status" value="1"/>
</dbReference>
<sequence length="113" mass="12247">MHEMSIVASVLNIAEKEARSADAQVIRTIEIEVGQLAGVEIPALEFGFEVARRGTLAGEAELIIHDIPGLGHCRECNKNVAIDSYIPICPTCGELVPEVLQGKELRVRSIIVD</sequence>
<reference evidence="5 6" key="1">
    <citation type="submission" date="2020-08" db="EMBL/GenBank/DDBJ databases">
        <title>Acidobacteriota in marine sediments use diverse sulfur dissimilation pathways.</title>
        <authorList>
            <person name="Wasmund K."/>
        </authorList>
    </citation>
    <scope>NUCLEOTIDE SEQUENCE [LARGE SCALE GENOMIC DNA]</scope>
    <source>
        <strain evidence="5">MAG AM4</strain>
    </source>
</reference>
<dbReference type="NCBIfam" id="TIGR00100">
    <property type="entry name" value="hypA"/>
    <property type="match status" value="1"/>
</dbReference>
<keyword evidence="1 4" id="KW-0533">Nickel</keyword>
<dbReference type="HAMAP" id="MF_00213">
    <property type="entry name" value="HypA_HybF"/>
    <property type="match status" value="1"/>
</dbReference>
<accession>A0A8J6Y2B3</accession>
<evidence type="ECO:0000256" key="1">
    <source>
        <dbReference type="ARBA" id="ARBA00022596"/>
    </source>
</evidence>
<proteinExistence type="inferred from homology"/>